<feature type="chain" id="PRO_5003244554" evidence="1">
    <location>
        <begin position="28"/>
        <end position="73"/>
    </location>
</feature>
<dbReference type="Proteomes" id="UP000000589">
    <property type="component" value="Chromosome 2"/>
</dbReference>
<dbReference type="GeneTree" id="ENSGT00950000182888"/>
<keyword evidence="1" id="KW-0732">Signal</keyword>
<evidence type="ECO:0000313" key="4">
    <source>
        <dbReference type="Proteomes" id="UP000000589"/>
    </source>
</evidence>
<organism evidence="2 4">
    <name type="scientific">Mus musculus</name>
    <name type="common">Mouse</name>
    <dbReference type="NCBI Taxonomy" id="10090"/>
    <lineage>
        <taxon>Eukaryota</taxon>
        <taxon>Metazoa</taxon>
        <taxon>Chordata</taxon>
        <taxon>Craniata</taxon>
        <taxon>Vertebrata</taxon>
        <taxon>Euteleostomi</taxon>
        <taxon>Mammalia</taxon>
        <taxon>Eutheria</taxon>
        <taxon>Euarchontoglires</taxon>
        <taxon>Glires</taxon>
        <taxon>Rodentia</taxon>
        <taxon>Myomorpha</taxon>
        <taxon>Muroidea</taxon>
        <taxon>Muridae</taxon>
        <taxon>Murinae</taxon>
        <taxon>Mus</taxon>
        <taxon>Mus</taxon>
    </lineage>
</organism>
<name>E9QAU3_MOUSE</name>
<keyword evidence="4" id="KW-1185">Reference proteome</keyword>
<feature type="signal peptide" evidence="1">
    <location>
        <begin position="1"/>
        <end position="27"/>
    </location>
</feature>
<reference evidence="2" key="3">
    <citation type="submission" date="2025-08" db="UniProtKB">
        <authorList>
            <consortium name="Ensembl"/>
        </authorList>
    </citation>
    <scope>IDENTIFICATION</scope>
    <source>
        <strain evidence="2">C57BL/6J</strain>
    </source>
</reference>
<dbReference type="Bgee" id="ENSMUSG00000009563">
    <property type="expression patterns" value="Expressed in lacrimal gland and 247 other cell types or tissues"/>
</dbReference>
<reference evidence="2" key="4">
    <citation type="submission" date="2025-09" db="UniProtKB">
        <authorList>
            <consortium name="Ensembl"/>
        </authorList>
    </citation>
    <scope>IDENTIFICATION</scope>
    <source>
        <strain evidence="2">C57BL/6J</strain>
    </source>
</reference>
<dbReference type="MGI" id="MGI:1353596">
    <property type="gene designation" value="Tor2a"/>
</dbReference>
<protein>
    <submittedName>
        <fullName evidence="2">Torsin family 2, member A</fullName>
    </submittedName>
</protein>
<reference evidence="2 4" key="1">
    <citation type="journal article" date="2009" name="PLoS Biol.">
        <title>Lineage-specific biology revealed by a finished genome assembly of the mouse.</title>
        <authorList>
            <consortium name="Mouse Genome Sequencing Consortium"/>
            <person name="Church D.M."/>
            <person name="Goodstadt L."/>
            <person name="Hillier L.W."/>
            <person name="Zody M.C."/>
            <person name="Goldstein S."/>
            <person name="She X."/>
            <person name="Bult C.J."/>
            <person name="Agarwala R."/>
            <person name="Cherry J.L."/>
            <person name="DiCuccio M."/>
            <person name="Hlavina W."/>
            <person name="Kapustin Y."/>
            <person name="Meric P."/>
            <person name="Maglott D."/>
            <person name="Birtle Z."/>
            <person name="Marques A.C."/>
            <person name="Graves T."/>
            <person name="Zhou S."/>
            <person name="Teague B."/>
            <person name="Potamousis K."/>
            <person name="Churas C."/>
            <person name="Place M."/>
            <person name="Herschleb J."/>
            <person name="Runnheim R."/>
            <person name="Forrest D."/>
            <person name="Amos-Landgraf J."/>
            <person name="Schwartz D.C."/>
            <person name="Cheng Z."/>
            <person name="Lindblad-Toh K."/>
            <person name="Eichler E.E."/>
            <person name="Ponting C.P."/>
        </authorList>
    </citation>
    <scope>NUCLEOTIDE SEQUENCE [LARGE SCALE GENOMIC DNA]</scope>
    <source>
        <strain evidence="2 4">C57BL/6J</strain>
    </source>
</reference>
<dbReference type="VEuPathDB" id="HostDB:ENSMUSG00000009563"/>
<dbReference type="AlphaFoldDB" id="E9QAU3"/>
<dbReference type="AGR" id="MGI:1353596"/>
<evidence type="ECO:0000313" key="3">
    <source>
        <dbReference type="MGI" id="MGI:1353596"/>
    </source>
</evidence>
<proteinExistence type="predicted"/>
<evidence type="ECO:0000313" key="2">
    <source>
        <dbReference type="Ensembl" id="ENSMUSP00000122251.2"/>
    </source>
</evidence>
<gene>
    <name evidence="2 3" type="primary">Tor2a</name>
</gene>
<reference evidence="2 4" key="2">
    <citation type="journal article" date="2011" name="PLoS Biol.">
        <title>Modernizing reference genome assemblies.</title>
        <authorList>
            <person name="Church D.M."/>
            <person name="Schneider V.A."/>
            <person name="Graves T."/>
            <person name="Auger K."/>
            <person name="Cunningham F."/>
            <person name="Bouk N."/>
            <person name="Chen H.C."/>
            <person name="Agarwala R."/>
            <person name="McLaren W.M."/>
            <person name="Ritchie G.R."/>
            <person name="Albracht D."/>
            <person name="Kremitzki M."/>
            <person name="Rock S."/>
            <person name="Kotkiewicz H."/>
            <person name="Kremitzki C."/>
            <person name="Wollam A."/>
            <person name="Trani L."/>
            <person name="Fulton L."/>
            <person name="Fulton R."/>
            <person name="Matthews L."/>
            <person name="Whitehead S."/>
            <person name="Chow W."/>
            <person name="Torrance J."/>
            <person name="Dunn M."/>
            <person name="Harden G."/>
            <person name="Threadgold G."/>
            <person name="Wood J."/>
            <person name="Collins J."/>
            <person name="Heath P."/>
            <person name="Griffiths G."/>
            <person name="Pelan S."/>
            <person name="Grafham D."/>
            <person name="Eichler E.E."/>
            <person name="Weinstock G."/>
            <person name="Mardis E.R."/>
            <person name="Wilson R.K."/>
            <person name="Howe K."/>
            <person name="Flicek P."/>
            <person name="Hubbard T."/>
        </authorList>
    </citation>
    <scope>NUCLEOTIDE SEQUENCE [LARGE SCALE GENOMIC DNA]</scope>
    <source>
        <strain evidence="2 4">C57BL/6J</strain>
    </source>
</reference>
<accession>E9QAU3</accession>
<evidence type="ECO:0000256" key="1">
    <source>
        <dbReference type="SAM" id="SignalP"/>
    </source>
</evidence>
<sequence length="73" mass="7950">MAVARHGYRPWGSILGLLGLALAAAAAWDVASLRCTFGSFCECDFWPDLPGPSPQQAVGPFPARLDRHREVLR</sequence>
<dbReference type="Antibodypedia" id="30786">
    <property type="antibodies" value="135 antibodies from 22 providers"/>
</dbReference>
<dbReference type="ExpressionAtlas" id="E9QAU3">
    <property type="expression patterns" value="baseline and differential"/>
</dbReference>
<dbReference type="Ensembl" id="ENSMUST00000156617.8">
    <property type="protein sequence ID" value="ENSMUSP00000122251.2"/>
    <property type="gene ID" value="ENSMUSG00000009563.17"/>
</dbReference>